<name>A0A2N5GLD9_9BACI</name>
<evidence type="ECO:0000313" key="3">
    <source>
        <dbReference type="Proteomes" id="UP000234951"/>
    </source>
</evidence>
<dbReference type="AlphaFoldDB" id="A0A2N5GLD9"/>
<dbReference type="Proteomes" id="UP000234951">
    <property type="component" value="Unassembled WGS sequence"/>
</dbReference>
<reference evidence="2 4" key="2">
    <citation type="submission" date="2017-12" db="EMBL/GenBank/DDBJ databases">
        <title>Comparative Functional Genomics of Dry Heat Resistant strains isolated from the Viking Spacecraft.</title>
        <authorList>
            <person name="Seuylemezian A."/>
            <person name="Cooper K."/>
            <person name="Vaishampayan P."/>
        </authorList>
    </citation>
    <scope>NUCLEOTIDE SEQUENCE [LARGE SCALE GENOMIC DNA]</scope>
    <source>
        <strain evidence="2 4">ATCC 29669</strain>
    </source>
</reference>
<reference evidence="1 3" key="1">
    <citation type="submission" date="2017-11" db="EMBL/GenBank/DDBJ databases">
        <title>Comparitive Functional Genomics of Dry Heat Resistant strains isolated from the Viking Spacecraft.</title>
        <authorList>
            <person name="Seuylemezian A."/>
            <person name="Cooper K."/>
            <person name="Vaishampayan P."/>
        </authorList>
    </citation>
    <scope>NUCLEOTIDE SEQUENCE [LARGE SCALE GENOMIC DNA]</scope>
    <source>
        <strain evidence="1 3">M4.6</strain>
    </source>
</reference>
<gene>
    <name evidence="1" type="ORF">CU635_11630</name>
    <name evidence="2" type="ORF">CVD25_13965</name>
</gene>
<protein>
    <submittedName>
        <fullName evidence="1">Uncharacterized protein</fullName>
    </submittedName>
</protein>
<dbReference type="Proteomes" id="UP000235114">
    <property type="component" value="Unassembled WGS sequence"/>
</dbReference>
<dbReference type="RefSeq" id="WP_101577541.1">
    <property type="nucleotide sequence ID" value="NZ_PGVA01000026.1"/>
</dbReference>
<organism evidence="1 3">
    <name type="scientific">Bacillus canaveralius</name>
    <dbReference type="NCBI Taxonomy" id="1403243"/>
    <lineage>
        <taxon>Bacteria</taxon>
        <taxon>Bacillati</taxon>
        <taxon>Bacillota</taxon>
        <taxon>Bacilli</taxon>
        <taxon>Bacillales</taxon>
        <taxon>Bacillaceae</taxon>
        <taxon>Bacillus</taxon>
    </lineage>
</organism>
<evidence type="ECO:0000313" key="2">
    <source>
        <dbReference type="EMBL" id="PLR95625.1"/>
    </source>
</evidence>
<proteinExistence type="predicted"/>
<comment type="caution">
    <text evidence="1">The sequence shown here is derived from an EMBL/GenBank/DDBJ whole genome shotgun (WGS) entry which is preliminary data.</text>
</comment>
<dbReference type="EMBL" id="PGVD01000037">
    <property type="protein sequence ID" value="PLR95625.1"/>
    <property type="molecule type" value="Genomic_DNA"/>
</dbReference>
<evidence type="ECO:0000313" key="1">
    <source>
        <dbReference type="EMBL" id="PLR82454.1"/>
    </source>
</evidence>
<evidence type="ECO:0000313" key="4">
    <source>
        <dbReference type="Proteomes" id="UP000235114"/>
    </source>
</evidence>
<dbReference type="EMBL" id="PGVA01000026">
    <property type="protein sequence ID" value="PLR82454.1"/>
    <property type="molecule type" value="Genomic_DNA"/>
</dbReference>
<sequence length="63" mass="7486">MKELHLNTGELIFATSVQEHEDEEFHLEFFHFQPDYDCEGVPLKTINNFDELIDFLEMMDPPV</sequence>
<accession>A0A2N5GLD9</accession>
<keyword evidence="4" id="KW-1185">Reference proteome</keyword>